<evidence type="ECO:0000256" key="7">
    <source>
        <dbReference type="ARBA" id="ARBA00022777"/>
    </source>
</evidence>
<evidence type="ECO:0000259" key="12">
    <source>
        <dbReference type="PROSITE" id="PS50885"/>
    </source>
</evidence>
<dbReference type="PROSITE" id="PS50109">
    <property type="entry name" value="HIS_KIN"/>
    <property type="match status" value="1"/>
</dbReference>
<dbReference type="EC" id="2.7.13.3" evidence="3"/>
<name>A0A829YC44_9GAMM</name>
<feature type="domain" description="HAMP" evidence="12">
    <location>
        <begin position="318"/>
        <end position="372"/>
    </location>
</feature>
<feature type="region of interest" description="Disordered" evidence="9">
    <location>
        <begin position="583"/>
        <end position="626"/>
    </location>
</feature>
<reference evidence="14" key="1">
    <citation type="submission" date="2020-01" db="EMBL/GenBank/DDBJ databases">
        <title>'Steroidobacter agaridevorans' sp. nov., agar-degrading bacteria isolated from rhizosphere soils.</title>
        <authorList>
            <person name="Ikenaga M."/>
            <person name="Kataoka M."/>
            <person name="Murouchi A."/>
            <person name="Katsuragi S."/>
            <person name="Sakai M."/>
        </authorList>
    </citation>
    <scope>NUCLEOTIDE SEQUENCE [LARGE SCALE GENOMIC DNA]</scope>
    <source>
        <strain evidence="14">YU21-B</strain>
    </source>
</reference>
<feature type="compositionally biased region" description="Basic residues" evidence="9">
    <location>
        <begin position="588"/>
        <end position="599"/>
    </location>
</feature>
<evidence type="ECO:0000256" key="5">
    <source>
        <dbReference type="ARBA" id="ARBA00022679"/>
    </source>
</evidence>
<dbReference type="Gene3D" id="3.30.450.20">
    <property type="entry name" value="PAS domain"/>
    <property type="match status" value="2"/>
</dbReference>
<dbReference type="PANTHER" id="PTHR41523:SF8">
    <property type="entry name" value="ETHYLENE RESPONSE SENSOR PROTEIN"/>
    <property type="match status" value="1"/>
</dbReference>
<dbReference type="Pfam" id="PF02518">
    <property type="entry name" value="HATPase_c"/>
    <property type="match status" value="1"/>
</dbReference>
<keyword evidence="14" id="KW-1185">Reference proteome</keyword>
<evidence type="ECO:0000256" key="3">
    <source>
        <dbReference type="ARBA" id="ARBA00012438"/>
    </source>
</evidence>
<dbReference type="RefSeq" id="WP_161812673.1">
    <property type="nucleotide sequence ID" value="NZ_BLJN01000003.1"/>
</dbReference>
<dbReference type="EMBL" id="BLJN01000003">
    <property type="protein sequence ID" value="GFE80964.1"/>
    <property type="molecule type" value="Genomic_DNA"/>
</dbReference>
<evidence type="ECO:0000256" key="9">
    <source>
        <dbReference type="SAM" id="MobiDB-lite"/>
    </source>
</evidence>
<protein>
    <recommendedName>
        <fullName evidence="3">histidine kinase</fullName>
        <ecNumber evidence="3">2.7.13.3</ecNumber>
    </recommendedName>
</protein>
<dbReference type="SUPFAM" id="SSF55874">
    <property type="entry name" value="ATPase domain of HSP90 chaperone/DNA topoisomerase II/histidine kinase"/>
    <property type="match status" value="1"/>
</dbReference>
<evidence type="ECO:0000256" key="2">
    <source>
        <dbReference type="ARBA" id="ARBA00004370"/>
    </source>
</evidence>
<dbReference type="AlphaFoldDB" id="A0A829YC44"/>
<dbReference type="GO" id="GO:0005524">
    <property type="term" value="F:ATP binding"/>
    <property type="evidence" value="ECO:0007669"/>
    <property type="project" value="UniProtKB-KW"/>
</dbReference>
<sequence length="626" mass="68168">MKSAKIVAAPRSWFGRNAGLRPRLVLIVGIAMLAPGALAVLQAISSYNSSMRILEQNLAQAAQLSATEQVNMISASREILTSLAAQPDVRAGEGLACRRALQRAIGGLDQYSGASVVDAKGDFTCASGPTRSGVNVADRQWFISVMSGDGFVISDLLVSRWLGTWGIITAVPLVNEDGVIQGAVALFIGLDWLTRRYHSGNEADDTAFALLDSQGEIITGESERSPARSPLPSRDIVNEHLREHLQGGQTQTFRARGHDGTWRLYAISPLLGGRIFVILGTPVLTAIGPLALQVAWGVFTPLLMWALAIAVVWFGIEHLVVRWITYLERITSAYAAGRHNVRPERVSAAPAEIRSLGETFSRMADLLSARENELRDSLQQKEILVREIHHRVKNNLQLVMSLLNLHARRIRDPRAEVAFAEARSRINALATLHRRLYESENLQEIDLKWFLEDLCAELRRGGLSRGRNVELTVDSPSEVIGPDVAVPLGLLVTEAITNAYKHAFNERDGGHIQVQIVRESPASLLLTIRDDGTGFDMAASSQDQSGLGRSLIEAFVRQLRGELETRSDDGTVVQVKFPAQLKSDDKKHGGHHAPHHAGGHHVSGMTQPGPVPAAAPPPEQPTTKSA</sequence>
<evidence type="ECO:0000256" key="1">
    <source>
        <dbReference type="ARBA" id="ARBA00000085"/>
    </source>
</evidence>
<dbReference type="GO" id="GO:0004673">
    <property type="term" value="F:protein histidine kinase activity"/>
    <property type="evidence" value="ECO:0007669"/>
    <property type="project" value="UniProtKB-EC"/>
</dbReference>
<keyword evidence="7 13" id="KW-0418">Kinase</keyword>
<comment type="subcellular location">
    <subcellularLocation>
        <location evidence="2">Membrane</location>
    </subcellularLocation>
</comment>
<feature type="domain" description="Histidine kinase" evidence="11">
    <location>
        <begin position="387"/>
        <end position="581"/>
    </location>
</feature>
<keyword evidence="10" id="KW-1133">Transmembrane helix</keyword>
<organism evidence="13 14">
    <name type="scientific">Steroidobacter agaridevorans</name>
    <dbReference type="NCBI Taxonomy" id="2695856"/>
    <lineage>
        <taxon>Bacteria</taxon>
        <taxon>Pseudomonadati</taxon>
        <taxon>Pseudomonadota</taxon>
        <taxon>Gammaproteobacteria</taxon>
        <taxon>Steroidobacterales</taxon>
        <taxon>Steroidobacteraceae</taxon>
        <taxon>Steroidobacter</taxon>
    </lineage>
</organism>
<feature type="transmembrane region" description="Helical" evidence="10">
    <location>
        <begin position="24"/>
        <end position="44"/>
    </location>
</feature>
<dbReference type="GO" id="GO:0007165">
    <property type="term" value="P:signal transduction"/>
    <property type="evidence" value="ECO:0007669"/>
    <property type="project" value="InterPro"/>
</dbReference>
<dbReference type="GO" id="GO:0016020">
    <property type="term" value="C:membrane"/>
    <property type="evidence" value="ECO:0007669"/>
    <property type="project" value="UniProtKB-SubCell"/>
</dbReference>
<dbReference type="InterPro" id="IPR003594">
    <property type="entry name" value="HATPase_dom"/>
</dbReference>
<keyword evidence="8" id="KW-0067">ATP-binding</keyword>
<feature type="transmembrane region" description="Helical" evidence="10">
    <location>
        <begin position="264"/>
        <end position="288"/>
    </location>
</feature>
<keyword evidence="6" id="KW-0547">Nucleotide-binding</keyword>
<dbReference type="CDD" id="cd12914">
    <property type="entry name" value="PDC1_DGC_like"/>
    <property type="match status" value="1"/>
</dbReference>
<dbReference type="Proteomes" id="UP000445000">
    <property type="component" value="Unassembled WGS sequence"/>
</dbReference>
<dbReference type="PROSITE" id="PS50885">
    <property type="entry name" value="HAMP"/>
    <property type="match status" value="1"/>
</dbReference>
<dbReference type="InterPro" id="IPR036890">
    <property type="entry name" value="HATPase_C_sf"/>
</dbReference>
<keyword evidence="10" id="KW-0812">Transmembrane</keyword>
<evidence type="ECO:0000313" key="13">
    <source>
        <dbReference type="EMBL" id="GFE80964.1"/>
    </source>
</evidence>
<keyword evidence="5" id="KW-0808">Transferase</keyword>
<feature type="transmembrane region" description="Helical" evidence="10">
    <location>
        <begin position="294"/>
        <end position="316"/>
    </location>
</feature>
<dbReference type="InterPro" id="IPR003660">
    <property type="entry name" value="HAMP_dom"/>
</dbReference>
<dbReference type="InterPro" id="IPR005467">
    <property type="entry name" value="His_kinase_dom"/>
</dbReference>
<keyword evidence="4" id="KW-0597">Phosphoprotein</keyword>
<comment type="caution">
    <text evidence="13">The sequence shown here is derived from an EMBL/GenBank/DDBJ whole genome shotgun (WGS) entry which is preliminary data.</text>
</comment>
<evidence type="ECO:0000256" key="10">
    <source>
        <dbReference type="SAM" id="Phobius"/>
    </source>
</evidence>
<dbReference type="InterPro" id="IPR011495">
    <property type="entry name" value="Sig_transdc_His_kin_sub2_dim/P"/>
</dbReference>
<evidence type="ECO:0000313" key="14">
    <source>
        <dbReference type="Proteomes" id="UP000445000"/>
    </source>
</evidence>
<evidence type="ECO:0000259" key="11">
    <source>
        <dbReference type="PROSITE" id="PS50109"/>
    </source>
</evidence>
<proteinExistence type="predicted"/>
<dbReference type="Gene3D" id="3.30.565.10">
    <property type="entry name" value="Histidine kinase-like ATPase, C-terminal domain"/>
    <property type="match status" value="1"/>
</dbReference>
<accession>A0A829YC44</accession>
<gene>
    <name evidence="13" type="primary">phyK</name>
    <name evidence="13" type="ORF">GCM10011487_29640</name>
</gene>
<dbReference type="PANTHER" id="PTHR41523">
    <property type="entry name" value="TWO-COMPONENT SYSTEM SENSOR PROTEIN"/>
    <property type="match status" value="1"/>
</dbReference>
<evidence type="ECO:0000256" key="8">
    <source>
        <dbReference type="ARBA" id="ARBA00022840"/>
    </source>
</evidence>
<dbReference type="Pfam" id="PF07568">
    <property type="entry name" value="HisKA_2"/>
    <property type="match status" value="1"/>
</dbReference>
<comment type="catalytic activity">
    <reaction evidence="1">
        <text>ATP + protein L-histidine = ADP + protein N-phospho-L-histidine.</text>
        <dbReference type="EC" id="2.7.13.3"/>
    </reaction>
</comment>
<keyword evidence="10" id="KW-0472">Membrane</keyword>
<dbReference type="SMART" id="SM00387">
    <property type="entry name" value="HATPase_c"/>
    <property type="match status" value="1"/>
</dbReference>
<evidence type="ECO:0000256" key="6">
    <source>
        <dbReference type="ARBA" id="ARBA00022741"/>
    </source>
</evidence>
<feature type="compositionally biased region" description="Pro residues" evidence="9">
    <location>
        <begin position="609"/>
        <end position="620"/>
    </location>
</feature>
<evidence type="ECO:0000256" key="4">
    <source>
        <dbReference type="ARBA" id="ARBA00022553"/>
    </source>
</evidence>